<feature type="compositionally biased region" description="Low complexity" evidence="1">
    <location>
        <begin position="107"/>
        <end position="121"/>
    </location>
</feature>
<feature type="signal peptide" evidence="2">
    <location>
        <begin position="1"/>
        <end position="19"/>
    </location>
</feature>
<organism evidence="3">
    <name type="scientific">Deinococcus sonorensis KR-87</name>
    <dbReference type="NCBI Taxonomy" id="694439"/>
    <lineage>
        <taxon>Bacteria</taxon>
        <taxon>Thermotogati</taxon>
        <taxon>Deinococcota</taxon>
        <taxon>Deinococci</taxon>
        <taxon>Deinococcales</taxon>
        <taxon>Deinococcaceae</taxon>
        <taxon>Deinococcus</taxon>
    </lineage>
</organism>
<protein>
    <submittedName>
        <fullName evidence="3">Uncharacterized protein</fullName>
    </submittedName>
</protein>
<evidence type="ECO:0000256" key="2">
    <source>
        <dbReference type="SAM" id="SignalP"/>
    </source>
</evidence>
<dbReference type="RefSeq" id="WP_350243374.1">
    <property type="nucleotide sequence ID" value="NZ_CP158299.1"/>
</dbReference>
<dbReference type="AlphaFoldDB" id="A0AAU7UA38"/>
<keyword evidence="2" id="KW-0732">Signal</keyword>
<name>A0AAU7UA38_9DEIO</name>
<evidence type="ECO:0000313" key="3">
    <source>
        <dbReference type="EMBL" id="XBV85337.1"/>
    </source>
</evidence>
<sequence>MKALLCGVALLAGSLGFLAGRGSVGESAPALSLTVPQKQTAGPRVQRVVDDTLRDQQKVPGDEAPAAPQAAPGGVPEAPGGAAPPSQSAPDQAQQAPNDPQELVPLAPGQQPGQGQGQPQPGQGPPPPAGQGQCTLLYMNGQLYQLQPGQSPPGQQPGPGQGNQPGPGQPGGDNELIPLTPYTGPSPIPGLPTTPFGSPTTPDPTAPTTPAPNFDPRLRS</sequence>
<feature type="chain" id="PRO_5043907906" evidence="2">
    <location>
        <begin position="20"/>
        <end position="220"/>
    </location>
</feature>
<evidence type="ECO:0000256" key="1">
    <source>
        <dbReference type="SAM" id="MobiDB-lite"/>
    </source>
</evidence>
<feature type="compositionally biased region" description="Pro residues" evidence="1">
    <location>
        <begin position="201"/>
        <end position="210"/>
    </location>
</feature>
<proteinExistence type="predicted"/>
<dbReference type="EMBL" id="CP158299">
    <property type="protein sequence ID" value="XBV85337.1"/>
    <property type="molecule type" value="Genomic_DNA"/>
</dbReference>
<feature type="compositionally biased region" description="Low complexity" evidence="1">
    <location>
        <begin position="62"/>
        <end position="97"/>
    </location>
</feature>
<feature type="compositionally biased region" description="Basic and acidic residues" evidence="1">
    <location>
        <begin position="47"/>
        <end position="61"/>
    </location>
</feature>
<feature type="compositionally biased region" description="Gly residues" evidence="1">
    <location>
        <begin position="157"/>
        <end position="171"/>
    </location>
</feature>
<accession>A0AAU7UA38</accession>
<gene>
    <name evidence="3" type="ORF">ABOD76_18155</name>
</gene>
<feature type="region of interest" description="Disordered" evidence="1">
    <location>
        <begin position="34"/>
        <end position="220"/>
    </location>
</feature>
<reference evidence="3" key="1">
    <citation type="submission" date="2024-06" db="EMBL/GenBank/DDBJ databases">
        <title>Draft Genome Sequence of Deinococcus sonorensis Type Strain KR-87, a Biofilm Producing Representative of the Genus Deinococcus.</title>
        <authorList>
            <person name="Boren L.S."/>
            <person name="Grosso R.A."/>
            <person name="Hugenberg-Cox A.N."/>
            <person name="Hill J.T.E."/>
            <person name="Albert C.M."/>
            <person name="Tuohy J.M."/>
        </authorList>
    </citation>
    <scope>NUCLEOTIDE SEQUENCE</scope>
    <source>
        <strain evidence="3">KR-87</strain>
    </source>
</reference>
<dbReference type="KEGG" id="dsc:ABOD76_18155"/>